<evidence type="ECO:0000256" key="1">
    <source>
        <dbReference type="SAM" id="MobiDB-lite"/>
    </source>
</evidence>
<evidence type="ECO:0000313" key="2">
    <source>
        <dbReference type="EMBL" id="CAI5444968.1"/>
    </source>
</evidence>
<accession>A0A9P1N005</accession>
<reference evidence="2" key="1">
    <citation type="submission" date="2022-11" db="EMBL/GenBank/DDBJ databases">
        <authorList>
            <person name="Kikuchi T."/>
        </authorList>
    </citation>
    <scope>NUCLEOTIDE SEQUENCE</scope>
    <source>
        <strain evidence="2">PS1010</strain>
    </source>
</reference>
<sequence length="223" mass="24439">MVESNENDNTASSMNNQNSTKTAIPMEKEVDVLQNPQAAVENVKNLAATDKTENVTTGNVTGTRSKRRSMSVRRSNHGNIAQDTLKATVLTFQALKDNPSVARLQLLLCNISERDIFAKLKCSGTSNVTAFPSSSGHISPKSQLRLVLTWKRPENVENWKEAGLPKILLTTYFTQHGILEQDEAPTNIRLVARVSAAKECSADEPPIEQLLLDAVGKDDNIVP</sequence>
<comment type="caution">
    <text evidence="2">The sequence shown here is derived from an EMBL/GenBank/DDBJ whole genome shotgun (WGS) entry which is preliminary data.</text>
</comment>
<feature type="region of interest" description="Disordered" evidence="1">
    <location>
        <begin position="49"/>
        <end position="75"/>
    </location>
</feature>
<proteinExistence type="predicted"/>
<feature type="compositionally biased region" description="Polar residues" evidence="1">
    <location>
        <begin position="7"/>
        <end position="20"/>
    </location>
</feature>
<organism evidence="2 3">
    <name type="scientific">Caenorhabditis angaria</name>
    <dbReference type="NCBI Taxonomy" id="860376"/>
    <lineage>
        <taxon>Eukaryota</taxon>
        <taxon>Metazoa</taxon>
        <taxon>Ecdysozoa</taxon>
        <taxon>Nematoda</taxon>
        <taxon>Chromadorea</taxon>
        <taxon>Rhabditida</taxon>
        <taxon>Rhabditina</taxon>
        <taxon>Rhabditomorpha</taxon>
        <taxon>Rhabditoidea</taxon>
        <taxon>Rhabditidae</taxon>
        <taxon>Peloderinae</taxon>
        <taxon>Caenorhabditis</taxon>
    </lineage>
</organism>
<keyword evidence="3" id="KW-1185">Reference proteome</keyword>
<dbReference type="OrthoDB" id="5877264at2759"/>
<gene>
    <name evidence="2" type="ORF">CAMP_LOCUS7605</name>
</gene>
<evidence type="ECO:0000313" key="3">
    <source>
        <dbReference type="Proteomes" id="UP001152747"/>
    </source>
</evidence>
<feature type="region of interest" description="Disordered" evidence="1">
    <location>
        <begin position="1"/>
        <end position="20"/>
    </location>
</feature>
<protein>
    <submittedName>
        <fullName evidence="2">Uncharacterized protein</fullName>
    </submittedName>
</protein>
<dbReference type="Proteomes" id="UP001152747">
    <property type="component" value="Unassembled WGS sequence"/>
</dbReference>
<feature type="compositionally biased region" description="Low complexity" evidence="1">
    <location>
        <begin position="54"/>
        <end position="63"/>
    </location>
</feature>
<feature type="compositionally biased region" description="Basic residues" evidence="1">
    <location>
        <begin position="64"/>
        <end position="75"/>
    </location>
</feature>
<name>A0A9P1N005_9PELO</name>
<dbReference type="EMBL" id="CANHGI010000003">
    <property type="protein sequence ID" value="CAI5444968.1"/>
    <property type="molecule type" value="Genomic_DNA"/>
</dbReference>
<dbReference type="AlphaFoldDB" id="A0A9P1N005"/>